<sequence>MKTLFRLAGWLLFAALLLTTGLVLHTMHARPLKIDWFFERVFIEYAVDDPEMLSSLRMLPPWMDWYGDDLTDRSLAREREMQAKLRDDLATLRDYDRAALDEGRQLSYDILEYFLAIQQDGEKFSLHNYPLNQLFGIQSNFPTFLATQHSVASTGEAENYIARLRKTPVMVGQVLEGLHAREKAGILPPTFVVEKVLAEMRAFTGAPAQENILYTSFVEKLDKLPAGTLADGERESLLAQVETAISGEVYPAYGQFIAYYDTLLPKTTGNHGVWNLPDGAAFYAWSARQHTSTDMTPAQIHQLGLDEVARIEAEMNAILVAEGLEEGTVGERVKQIAQRPDQLYPDNDEGRKAIIADFTAIIEEIDAGIGDQFNVRPKQGVKVERVPEFREKTAPGAYYNPPAFDGSRPGVFYINLRNTAEVARFGMRTLAYHEAIPGHHFQTTIQQELTGVPTFRKILPFTAFSEGWALYTERLAWEIGFQDQPLDNLGRLQAEMFRAVRLVVDTGMHDKRWTREQAIAYMLEKTGMPETDVVAEIERYLVMPGQALAYKVGMNKILELREKAKAALGPKFDIKAFHDLVLTGGDLPLALLERRVDGWIGEQAGK</sequence>
<dbReference type="PANTHER" id="PTHR33361:SF2">
    <property type="entry name" value="DUF885 DOMAIN-CONTAINING PROTEIN"/>
    <property type="match status" value="1"/>
</dbReference>
<accession>A0A5C4RVG4</accession>
<organism evidence="1 2">
    <name type="scientific">Arenimonas terrae</name>
    <dbReference type="NCBI Taxonomy" id="2546226"/>
    <lineage>
        <taxon>Bacteria</taxon>
        <taxon>Pseudomonadati</taxon>
        <taxon>Pseudomonadota</taxon>
        <taxon>Gammaproteobacteria</taxon>
        <taxon>Lysobacterales</taxon>
        <taxon>Lysobacteraceae</taxon>
        <taxon>Arenimonas</taxon>
    </lineage>
</organism>
<protein>
    <submittedName>
        <fullName evidence="1">DUF885 domain-containing protein</fullName>
    </submittedName>
</protein>
<name>A0A5C4RVG4_9GAMM</name>
<dbReference type="EMBL" id="SMDR01000001">
    <property type="protein sequence ID" value="TNJ34998.1"/>
    <property type="molecule type" value="Genomic_DNA"/>
</dbReference>
<dbReference type="RefSeq" id="WP_139446039.1">
    <property type="nucleotide sequence ID" value="NZ_SMDR01000001.1"/>
</dbReference>
<dbReference type="Pfam" id="PF05960">
    <property type="entry name" value="DUF885"/>
    <property type="match status" value="1"/>
</dbReference>
<dbReference type="OrthoDB" id="9769898at2"/>
<dbReference type="AlphaFoldDB" id="A0A5C4RVG4"/>
<dbReference type="Proteomes" id="UP000305760">
    <property type="component" value="Unassembled WGS sequence"/>
</dbReference>
<dbReference type="PANTHER" id="PTHR33361">
    <property type="entry name" value="GLR0591 PROTEIN"/>
    <property type="match status" value="1"/>
</dbReference>
<gene>
    <name evidence="1" type="ORF">E1B00_04265</name>
</gene>
<keyword evidence="2" id="KW-1185">Reference proteome</keyword>
<proteinExistence type="predicted"/>
<dbReference type="InterPro" id="IPR010281">
    <property type="entry name" value="DUF885"/>
</dbReference>
<comment type="caution">
    <text evidence="1">The sequence shown here is derived from an EMBL/GenBank/DDBJ whole genome shotgun (WGS) entry which is preliminary data.</text>
</comment>
<reference evidence="1 2" key="1">
    <citation type="submission" date="2019-03" db="EMBL/GenBank/DDBJ databases">
        <title>Arenimonas daejeonensis sp. nov., isolated from compost.</title>
        <authorList>
            <person name="Jeon C.O."/>
        </authorList>
    </citation>
    <scope>NUCLEOTIDE SEQUENCE [LARGE SCALE GENOMIC DNA]</scope>
    <source>
        <strain evidence="1 2">R29</strain>
    </source>
</reference>
<evidence type="ECO:0000313" key="2">
    <source>
        <dbReference type="Proteomes" id="UP000305760"/>
    </source>
</evidence>
<evidence type="ECO:0000313" key="1">
    <source>
        <dbReference type="EMBL" id="TNJ34998.1"/>
    </source>
</evidence>